<feature type="transmembrane region" description="Helical" evidence="2">
    <location>
        <begin position="324"/>
        <end position="347"/>
    </location>
</feature>
<dbReference type="AlphaFoldDB" id="A0A4Q1BFS2"/>
<keyword evidence="2" id="KW-0472">Membrane</keyword>
<name>A0A4Q1BFS2_TREME</name>
<evidence type="ECO:0000256" key="2">
    <source>
        <dbReference type="SAM" id="Phobius"/>
    </source>
</evidence>
<accession>A0A4Q1BFS2</accession>
<feature type="compositionally biased region" description="Low complexity" evidence="1">
    <location>
        <begin position="190"/>
        <end position="256"/>
    </location>
</feature>
<keyword evidence="4" id="KW-1185">Reference proteome</keyword>
<keyword evidence="2" id="KW-0812">Transmembrane</keyword>
<dbReference type="VEuPathDB" id="FungiDB:TREMEDRAFT_63783"/>
<dbReference type="OrthoDB" id="2563669at2759"/>
<dbReference type="InParanoid" id="A0A4Q1BFS2"/>
<keyword evidence="2" id="KW-1133">Transmembrane helix</keyword>
<dbReference type="Gene3D" id="2.60.120.260">
    <property type="entry name" value="Galactose-binding domain-like"/>
    <property type="match status" value="1"/>
</dbReference>
<dbReference type="EMBL" id="SDIL01000133">
    <property type="protein sequence ID" value="RXK35491.1"/>
    <property type="molecule type" value="Genomic_DNA"/>
</dbReference>
<evidence type="ECO:0000313" key="3">
    <source>
        <dbReference type="EMBL" id="RXK35491.1"/>
    </source>
</evidence>
<feature type="compositionally biased region" description="Low complexity" evidence="1">
    <location>
        <begin position="294"/>
        <end position="320"/>
    </location>
</feature>
<gene>
    <name evidence="3" type="ORF">M231_07223</name>
</gene>
<evidence type="ECO:0000256" key="1">
    <source>
        <dbReference type="SAM" id="MobiDB-lite"/>
    </source>
</evidence>
<feature type="region of interest" description="Disordered" evidence="1">
    <location>
        <begin position="282"/>
        <end position="320"/>
    </location>
</feature>
<feature type="region of interest" description="Disordered" evidence="1">
    <location>
        <begin position="188"/>
        <end position="256"/>
    </location>
</feature>
<sequence>MPRLRANTTLIRASSGPEVHGCTNIRDIQVGSNRNNEENSRLTCADDSQTPNYFNSTLYVSYSSGDYCLIHWHGTDIAVYGARRGNHVRYLSCPHHLTNPNRRSSASARIGIYGVSVDNGDVSYYSGYASPDEFQVVLYATSGLSEGDHTIKISNENARDTDQYPSYVWMDIDYAAITGTTELTMSSLNPTATTTQTSTTPTTTSTQATTSTTSSVPPSSSSSSPAAESTSSSQSVVSTPTSQPLPSSSSSSSSSFSSVSLNAQQYSASTTIVATTTVSLSTGQAVNGPSGPVTGTSSASASKSSKAGAASDNSGSSTSKNTKLAICIPVIVISAAVIVAVGLVWYVHHFAHQRNSWGDL</sequence>
<organism evidence="3 4">
    <name type="scientific">Tremella mesenterica</name>
    <name type="common">Jelly fungus</name>
    <dbReference type="NCBI Taxonomy" id="5217"/>
    <lineage>
        <taxon>Eukaryota</taxon>
        <taxon>Fungi</taxon>
        <taxon>Dikarya</taxon>
        <taxon>Basidiomycota</taxon>
        <taxon>Agaricomycotina</taxon>
        <taxon>Tremellomycetes</taxon>
        <taxon>Tremellales</taxon>
        <taxon>Tremellaceae</taxon>
        <taxon>Tremella</taxon>
    </lineage>
</organism>
<comment type="caution">
    <text evidence="3">The sequence shown here is derived from an EMBL/GenBank/DDBJ whole genome shotgun (WGS) entry which is preliminary data.</text>
</comment>
<reference evidence="3 4" key="1">
    <citation type="submission" date="2016-06" db="EMBL/GenBank/DDBJ databases">
        <title>Evolution of pathogenesis and genome organization in the Tremellales.</title>
        <authorList>
            <person name="Cuomo C."/>
            <person name="Litvintseva A."/>
            <person name="Heitman J."/>
            <person name="Chen Y."/>
            <person name="Sun S."/>
            <person name="Springer D."/>
            <person name="Dromer F."/>
            <person name="Young S."/>
            <person name="Zeng Q."/>
            <person name="Chapman S."/>
            <person name="Gujja S."/>
            <person name="Saif S."/>
            <person name="Birren B."/>
        </authorList>
    </citation>
    <scope>NUCLEOTIDE SEQUENCE [LARGE SCALE GENOMIC DNA]</scope>
    <source>
        <strain evidence="3 4">ATCC 28783</strain>
    </source>
</reference>
<dbReference type="Proteomes" id="UP000289152">
    <property type="component" value="Unassembled WGS sequence"/>
</dbReference>
<dbReference type="STRING" id="5217.A0A4Q1BFS2"/>
<protein>
    <submittedName>
        <fullName evidence="3">Uncharacterized protein</fullName>
    </submittedName>
</protein>
<evidence type="ECO:0000313" key="4">
    <source>
        <dbReference type="Proteomes" id="UP000289152"/>
    </source>
</evidence>
<proteinExistence type="predicted"/>